<proteinExistence type="inferred from homology"/>
<name>A0A8J7SKM0_9BACT</name>
<dbReference type="Pfam" id="PF07927">
    <property type="entry name" value="HicA_toxin"/>
    <property type="match status" value="1"/>
</dbReference>
<dbReference type="Proteomes" id="UP000624703">
    <property type="component" value="Unassembled WGS sequence"/>
</dbReference>
<dbReference type="SUPFAM" id="SSF54786">
    <property type="entry name" value="YcfA/nrd intein domain"/>
    <property type="match status" value="1"/>
</dbReference>
<gene>
    <name evidence="8" type="ORF">JIN82_13540</name>
</gene>
<dbReference type="RefSeq" id="WP_200312194.1">
    <property type="nucleotide sequence ID" value="NZ_JAENIM010000044.1"/>
</dbReference>
<protein>
    <submittedName>
        <fullName evidence="8">Type II toxin-antitoxin system HicA family toxin</fullName>
    </submittedName>
</protein>
<evidence type="ECO:0000256" key="4">
    <source>
        <dbReference type="ARBA" id="ARBA00022759"/>
    </source>
</evidence>
<organism evidence="8 9">
    <name type="scientific">Persicirhabdus sediminis</name>
    <dbReference type="NCBI Taxonomy" id="454144"/>
    <lineage>
        <taxon>Bacteria</taxon>
        <taxon>Pseudomonadati</taxon>
        <taxon>Verrucomicrobiota</taxon>
        <taxon>Verrucomicrobiia</taxon>
        <taxon>Verrucomicrobiales</taxon>
        <taxon>Verrucomicrobiaceae</taxon>
        <taxon>Persicirhabdus</taxon>
    </lineage>
</organism>
<keyword evidence="4" id="KW-0255">Endonuclease</keyword>
<comment type="caution">
    <text evidence="8">The sequence shown here is derived from an EMBL/GenBank/DDBJ whole genome shotgun (WGS) entry which is preliminary data.</text>
</comment>
<dbReference type="InterPro" id="IPR038570">
    <property type="entry name" value="HicA_sf"/>
</dbReference>
<sequence>MPRKISQLIKELKKNGFENRGGKGSHRNFVKGMELVTISGKDGDDAKHYQEKLVKQAIERSKK</sequence>
<keyword evidence="6" id="KW-0694">RNA-binding</keyword>
<evidence type="ECO:0000313" key="8">
    <source>
        <dbReference type="EMBL" id="MBK1792179.1"/>
    </source>
</evidence>
<dbReference type="AlphaFoldDB" id="A0A8J7SKM0"/>
<keyword evidence="3" id="KW-0540">Nuclease</keyword>
<keyword evidence="2" id="KW-1277">Toxin-antitoxin system</keyword>
<evidence type="ECO:0000313" key="9">
    <source>
        <dbReference type="Proteomes" id="UP000624703"/>
    </source>
</evidence>
<keyword evidence="5" id="KW-0378">Hydrolase</keyword>
<dbReference type="GO" id="GO:0004519">
    <property type="term" value="F:endonuclease activity"/>
    <property type="evidence" value="ECO:0007669"/>
    <property type="project" value="UniProtKB-KW"/>
</dbReference>
<evidence type="ECO:0000256" key="6">
    <source>
        <dbReference type="ARBA" id="ARBA00022884"/>
    </source>
</evidence>
<dbReference type="GO" id="GO:0003729">
    <property type="term" value="F:mRNA binding"/>
    <property type="evidence" value="ECO:0007669"/>
    <property type="project" value="InterPro"/>
</dbReference>
<dbReference type="GO" id="GO:0016787">
    <property type="term" value="F:hydrolase activity"/>
    <property type="evidence" value="ECO:0007669"/>
    <property type="project" value="UniProtKB-KW"/>
</dbReference>
<evidence type="ECO:0000256" key="5">
    <source>
        <dbReference type="ARBA" id="ARBA00022801"/>
    </source>
</evidence>
<keyword evidence="7" id="KW-0346">Stress response</keyword>
<evidence type="ECO:0000256" key="2">
    <source>
        <dbReference type="ARBA" id="ARBA00022649"/>
    </source>
</evidence>
<evidence type="ECO:0000256" key="3">
    <source>
        <dbReference type="ARBA" id="ARBA00022722"/>
    </source>
</evidence>
<evidence type="ECO:0000256" key="7">
    <source>
        <dbReference type="ARBA" id="ARBA00023016"/>
    </source>
</evidence>
<evidence type="ECO:0000256" key="1">
    <source>
        <dbReference type="ARBA" id="ARBA00006620"/>
    </source>
</evidence>
<comment type="similarity">
    <text evidence="1">Belongs to the HicA mRNA interferase family.</text>
</comment>
<keyword evidence="9" id="KW-1185">Reference proteome</keyword>
<reference evidence="8" key="1">
    <citation type="submission" date="2021-01" db="EMBL/GenBank/DDBJ databases">
        <title>Modified the classification status of verrucomicrobia.</title>
        <authorList>
            <person name="Feng X."/>
        </authorList>
    </citation>
    <scope>NUCLEOTIDE SEQUENCE</scope>
    <source>
        <strain evidence="8">_KCTC 22039</strain>
    </source>
</reference>
<dbReference type="EMBL" id="JAENIM010000044">
    <property type="protein sequence ID" value="MBK1792179.1"/>
    <property type="molecule type" value="Genomic_DNA"/>
</dbReference>
<dbReference type="InterPro" id="IPR012933">
    <property type="entry name" value="HicA_mRNA_interferase"/>
</dbReference>
<accession>A0A8J7SKM0</accession>
<dbReference type="Gene3D" id="3.30.920.30">
    <property type="entry name" value="Hypothetical protein"/>
    <property type="match status" value="1"/>
</dbReference>